<dbReference type="Gene3D" id="3.10.450.50">
    <property type="match status" value="1"/>
</dbReference>
<sequence>MKKNIILATLAALFFLSISHPSMGQELPAIRKEIEKDNALYFRLFQNKDAAIVTLYTVDGILLPPNAPAVSGRAALLKDFKAAYADTKLKGVKFSTSNVYGDGKLYLCEEGTWQVFNTNGSIIDTGKYLKLWKKTPEGWRIFRDIFNSDRKS</sequence>
<name>A0A3S3YXB1_9SPHI</name>
<keyword evidence="1" id="KW-0732">Signal</keyword>
<dbReference type="SUPFAM" id="SSF54427">
    <property type="entry name" value="NTF2-like"/>
    <property type="match status" value="1"/>
</dbReference>
<dbReference type="OrthoDB" id="9814425at2"/>
<organism evidence="2 3">
    <name type="scientific">Mucilaginibacter gilvus</name>
    <dbReference type="NCBI Taxonomy" id="2305909"/>
    <lineage>
        <taxon>Bacteria</taxon>
        <taxon>Pseudomonadati</taxon>
        <taxon>Bacteroidota</taxon>
        <taxon>Sphingobacteriia</taxon>
        <taxon>Sphingobacteriales</taxon>
        <taxon>Sphingobacteriaceae</taxon>
        <taxon>Mucilaginibacter</taxon>
    </lineage>
</organism>
<feature type="chain" id="PRO_5018733063" evidence="1">
    <location>
        <begin position="25"/>
        <end position="152"/>
    </location>
</feature>
<dbReference type="InterPro" id="IPR032710">
    <property type="entry name" value="NTF2-like_dom_sf"/>
</dbReference>
<accession>A0A3S3YXB1</accession>
<proteinExistence type="predicted"/>
<evidence type="ECO:0000313" key="3">
    <source>
        <dbReference type="Proteomes" id="UP000286701"/>
    </source>
</evidence>
<keyword evidence="3" id="KW-1185">Reference proteome</keyword>
<dbReference type="AlphaFoldDB" id="A0A3S3YXB1"/>
<gene>
    <name evidence="2" type="ORF">EPL05_21565</name>
</gene>
<feature type="signal peptide" evidence="1">
    <location>
        <begin position="1"/>
        <end position="24"/>
    </location>
</feature>
<comment type="caution">
    <text evidence="2">The sequence shown here is derived from an EMBL/GenBank/DDBJ whole genome shotgun (WGS) entry which is preliminary data.</text>
</comment>
<evidence type="ECO:0000256" key="1">
    <source>
        <dbReference type="SAM" id="SignalP"/>
    </source>
</evidence>
<reference evidence="2 3" key="1">
    <citation type="submission" date="2019-01" db="EMBL/GenBank/DDBJ databases">
        <title>Mucilaginibacter antarcticum sp. nov., isolated from antarctic soil.</title>
        <authorList>
            <person name="Yan Y.-Q."/>
            <person name="Du Z.-J."/>
        </authorList>
    </citation>
    <scope>NUCLEOTIDE SEQUENCE [LARGE SCALE GENOMIC DNA]</scope>
    <source>
        <strain evidence="2 3">F01003</strain>
    </source>
</reference>
<dbReference type="Proteomes" id="UP000286701">
    <property type="component" value="Unassembled WGS sequence"/>
</dbReference>
<dbReference type="EMBL" id="SBIW01000012">
    <property type="protein sequence ID" value="RWY48166.1"/>
    <property type="molecule type" value="Genomic_DNA"/>
</dbReference>
<evidence type="ECO:0000313" key="2">
    <source>
        <dbReference type="EMBL" id="RWY48166.1"/>
    </source>
</evidence>
<dbReference type="RefSeq" id="WP_128536059.1">
    <property type="nucleotide sequence ID" value="NZ_SBIW01000012.1"/>
</dbReference>
<protein>
    <submittedName>
        <fullName evidence="2">Nuclear transport factor 2 family protein</fullName>
    </submittedName>
</protein>